<evidence type="ECO:0000313" key="3">
    <source>
        <dbReference type="Proteomes" id="UP000724657"/>
    </source>
</evidence>
<name>A0A9E2NX48_9FUSO</name>
<proteinExistence type="predicted"/>
<keyword evidence="1" id="KW-0732">Signal</keyword>
<comment type="caution">
    <text evidence="2">The sequence shown here is derived from an EMBL/GenBank/DDBJ whole genome shotgun (WGS) entry which is preliminary data.</text>
</comment>
<accession>A0A9E2NX48</accession>
<sequence length="97" mass="11432">MKKLILISVLSFFISACSSYTPDGVNNQYLKLSKNLDNLMSEEIKEKKRANLERKFENFSTGMIKYKENNQGLDTQYLDYYIKETSIKIQYLKDLKD</sequence>
<dbReference type="EMBL" id="JAHLFN010000047">
    <property type="protein sequence ID" value="MBU3842338.1"/>
    <property type="molecule type" value="Genomic_DNA"/>
</dbReference>
<feature type="signal peptide" evidence="1">
    <location>
        <begin position="1"/>
        <end position="21"/>
    </location>
</feature>
<reference evidence="2" key="1">
    <citation type="journal article" date="2021" name="PeerJ">
        <title>Extensive microbial diversity within the chicken gut microbiome revealed by metagenomics and culture.</title>
        <authorList>
            <person name="Gilroy R."/>
            <person name="Ravi A."/>
            <person name="Getino M."/>
            <person name="Pursley I."/>
            <person name="Horton D.L."/>
            <person name="Alikhan N.F."/>
            <person name="Baker D."/>
            <person name="Gharbi K."/>
            <person name="Hall N."/>
            <person name="Watson M."/>
            <person name="Adriaenssens E.M."/>
            <person name="Foster-Nyarko E."/>
            <person name="Jarju S."/>
            <person name="Secka A."/>
            <person name="Antonio M."/>
            <person name="Oren A."/>
            <person name="Chaudhuri R.R."/>
            <person name="La Ragione R."/>
            <person name="Hildebrand F."/>
            <person name="Pallen M.J."/>
        </authorList>
    </citation>
    <scope>NUCLEOTIDE SEQUENCE</scope>
    <source>
        <strain evidence="2">A6-441</strain>
    </source>
</reference>
<reference evidence="2" key="2">
    <citation type="submission" date="2021-04" db="EMBL/GenBank/DDBJ databases">
        <authorList>
            <person name="Gilroy R."/>
        </authorList>
    </citation>
    <scope>NUCLEOTIDE SEQUENCE</scope>
    <source>
        <strain evidence="2">A6-441</strain>
    </source>
</reference>
<protein>
    <submittedName>
        <fullName evidence="2">Uncharacterized protein</fullName>
    </submittedName>
</protein>
<evidence type="ECO:0000256" key="1">
    <source>
        <dbReference type="SAM" id="SignalP"/>
    </source>
</evidence>
<organism evidence="2 3">
    <name type="scientific">Candidatus Fusobacterium pullicola</name>
    <dbReference type="NCBI Taxonomy" id="2838601"/>
    <lineage>
        <taxon>Bacteria</taxon>
        <taxon>Fusobacteriati</taxon>
        <taxon>Fusobacteriota</taxon>
        <taxon>Fusobacteriia</taxon>
        <taxon>Fusobacteriales</taxon>
        <taxon>Fusobacteriaceae</taxon>
        <taxon>Fusobacterium</taxon>
    </lineage>
</organism>
<feature type="chain" id="PRO_5039205039" evidence="1">
    <location>
        <begin position="22"/>
        <end position="97"/>
    </location>
</feature>
<dbReference type="Proteomes" id="UP000724657">
    <property type="component" value="Unassembled WGS sequence"/>
</dbReference>
<dbReference type="PROSITE" id="PS51257">
    <property type="entry name" value="PROKAR_LIPOPROTEIN"/>
    <property type="match status" value="1"/>
</dbReference>
<evidence type="ECO:0000313" key="2">
    <source>
        <dbReference type="EMBL" id="MBU3842338.1"/>
    </source>
</evidence>
<gene>
    <name evidence="2" type="ORF">IAA47_05065</name>
</gene>
<dbReference type="AlphaFoldDB" id="A0A9E2NX48"/>